<dbReference type="InterPro" id="IPR041588">
    <property type="entry name" value="Integrase_H2C2"/>
</dbReference>
<dbReference type="InterPro" id="IPR000953">
    <property type="entry name" value="Chromo/chromo_shadow_dom"/>
</dbReference>
<evidence type="ECO:0000256" key="11">
    <source>
        <dbReference type="ARBA" id="ARBA00022842"/>
    </source>
</evidence>
<proteinExistence type="predicted"/>
<comment type="caution">
    <text evidence="21">The sequence shown here is derived from an EMBL/GenBank/DDBJ whole genome shotgun (WGS) entry which is preliminary data.</text>
</comment>
<keyword evidence="13" id="KW-0229">DNA integration</keyword>
<dbReference type="InterPro" id="IPR036157">
    <property type="entry name" value="dUTPase-like_sf"/>
</dbReference>
<evidence type="ECO:0000256" key="7">
    <source>
        <dbReference type="ARBA" id="ARBA00022723"/>
    </source>
</evidence>
<keyword evidence="8" id="KW-0064">Aspartyl protease</keyword>
<dbReference type="InterPro" id="IPR036397">
    <property type="entry name" value="RNaseH_sf"/>
</dbReference>
<keyword evidence="14" id="KW-0695">RNA-directed DNA polymerase</keyword>
<dbReference type="InterPro" id="IPR056924">
    <property type="entry name" value="SH3_Tf2-1"/>
</dbReference>
<keyword evidence="22" id="KW-1185">Reference proteome</keyword>
<dbReference type="Gene3D" id="2.40.50.40">
    <property type="match status" value="1"/>
</dbReference>
<dbReference type="GO" id="GO:0005634">
    <property type="term" value="C:nucleus"/>
    <property type="evidence" value="ECO:0007669"/>
    <property type="project" value="UniProtKB-ARBA"/>
</dbReference>
<dbReference type="InterPro" id="IPR050951">
    <property type="entry name" value="Retrovirus_Pol_polyprotein"/>
</dbReference>
<dbReference type="PANTHER" id="PTHR37984">
    <property type="entry name" value="PROTEIN CBG26694"/>
    <property type="match status" value="1"/>
</dbReference>
<dbReference type="CDD" id="cd00024">
    <property type="entry name" value="CD_CSD"/>
    <property type="match status" value="1"/>
</dbReference>
<dbReference type="Proteomes" id="UP000703269">
    <property type="component" value="Unassembled WGS sequence"/>
</dbReference>
<dbReference type="Pfam" id="PF17917">
    <property type="entry name" value="RT_RNaseH"/>
    <property type="match status" value="1"/>
</dbReference>
<evidence type="ECO:0000313" key="21">
    <source>
        <dbReference type="EMBL" id="GJE89728.1"/>
    </source>
</evidence>
<dbReference type="InterPro" id="IPR001584">
    <property type="entry name" value="Integrase_cat-core"/>
</dbReference>
<organism evidence="21 22">
    <name type="scientific">Phanerochaete sordida</name>
    <dbReference type="NCBI Taxonomy" id="48140"/>
    <lineage>
        <taxon>Eukaryota</taxon>
        <taxon>Fungi</taxon>
        <taxon>Dikarya</taxon>
        <taxon>Basidiomycota</taxon>
        <taxon>Agaricomycotina</taxon>
        <taxon>Agaricomycetes</taxon>
        <taxon>Polyporales</taxon>
        <taxon>Phanerochaetaceae</taxon>
        <taxon>Phanerochaete</taxon>
    </lineage>
</organism>
<dbReference type="OrthoDB" id="3051303at2759"/>
<dbReference type="InterPro" id="IPR008181">
    <property type="entry name" value="dUTPase"/>
</dbReference>
<dbReference type="NCBIfam" id="TIGR00576">
    <property type="entry name" value="dut"/>
    <property type="match status" value="1"/>
</dbReference>
<dbReference type="InterPro" id="IPR043502">
    <property type="entry name" value="DNA/RNA_pol_sf"/>
</dbReference>
<comment type="subunit">
    <text evidence="2">Homotrimer.</text>
</comment>
<evidence type="ECO:0000256" key="1">
    <source>
        <dbReference type="ARBA" id="ARBA00005142"/>
    </source>
</evidence>
<evidence type="ECO:0000256" key="6">
    <source>
        <dbReference type="ARBA" id="ARBA00022722"/>
    </source>
</evidence>
<evidence type="ECO:0000256" key="4">
    <source>
        <dbReference type="ARBA" id="ARBA00022679"/>
    </source>
</evidence>
<dbReference type="GO" id="GO:0006508">
    <property type="term" value="P:proteolysis"/>
    <property type="evidence" value="ECO:0007669"/>
    <property type="project" value="UniProtKB-KW"/>
</dbReference>
<dbReference type="SUPFAM" id="SSF56672">
    <property type="entry name" value="DNA/RNA polymerases"/>
    <property type="match status" value="1"/>
</dbReference>
<dbReference type="InterPro" id="IPR023780">
    <property type="entry name" value="Chromo_domain"/>
</dbReference>
<dbReference type="GO" id="GO:0046081">
    <property type="term" value="P:dUTP catabolic process"/>
    <property type="evidence" value="ECO:0007669"/>
    <property type="project" value="InterPro"/>
</dbReference>
<evidence type="ECO:0000256" key="18">
    <source>
        <dbReference type="ARBA" id="ARBA00023172"/>
    </source>
</evidence>
<evidence type="ECO:0000259" key="19">
    <source>
        <dbReference type="PROSITE" id="PS50013"/>
    </source>
</evidence>
<accession>A0A9P3LCX5</accession>
<dbReference type="GO" id="GO:0006226">
    <property type="term" value="P:dUMP biosynthetic process"/>
    <property type="evidence" value="ECO:0007669"/>
    <property type="project" value="InterPro"/>
</dbReference>
<dbReference type="Gene3D" id="2.70.40.10">
    <property type="match status" value="1"/>
</dbReference>
<dbReference type="InterPro" id="IPR016197">
    <property type="entry name" value="Chromo-like_dom_sf"/>
</dbReference>
<dbReference type="Pfam" id="PF00665">
    <property type="entry name" value="rve"/>
    <property type="match status" value="1"/>
</dbReference>
<evidence type="ECO:0000256" key="9">
    <source>
        <dbReference type="ARBA" id="ARBA00022759"/>
    </source>
</evidence>
<dbReference type="GO" id="GO:0003887">
    <property type="term" value="F:DNA-directed DNA polymerase activity"/>
    <property type="evidence" value="ECO:0007669"/>
    <property type="project" value="UniProtKB-KW"/>
</dbReference>
<dbReference type="GO" id="GO:0004190">
    <property type="term" value="F:aspartic-type endopeptidase activity"/>
    <property type="evidence" value="ECO:0007669"/>
    <property type="project" value="UniProtKB-KW"/>
</dbReference>
<evidence type="ECO:0000256" key="2">
    <source>
        <dbReference type="ARBA" id="ARBA00011233"/>
    </source>
</evidence>
<dbReference type="PROSITE" id="PS50013">
    <property type="entry name" value="CHROMO_2"/>
    <property type="match status" value="1"/>
</dbReference>
<sequence length="760" mass="88330">MTQTERNYEIYDKELLAVMTCLDEWRQYLMGARHPFEVWTDHKNLEYFRKPQKLNRRQARWVTELAEYHYTLHHKPGKAHGKVDGLSRRKGHEDGKMDNQDTVLLKPEHFRQLLIRNTVFNLEGPSEEWLKEIKKHKNNRDTVVTIALQNKEKEWLETDDGLVTWKHRIYVPKHSRLREQIIAAHHDTYTAGHPGQYKTHELVTRNYWWPRIRGDIRKYVEGCEKCQKTKVHTTRPTGLLFPNEIPTRPWEIISVDKIGVLPESFGFNAILVIVDLFSKQIIVIPTHMELNAEGWGKLLRDNVIAHHGIPRKIISDRGSEFKNHFITELYQSLGIEGNPSTAYHPQTDGQTERINREVEQYLRLFINYRQSDWAEWLPLAMFSYNNKVHSSTGHTPFFVNKGFHPNDGTNPLRSTNESVNQFVDRMQNIREDTRAAIGLAQESMKKFYDRGRKEGREYKAGEKVWLEGINIRTDRPMKKLDDKRYGPFKVKRKVGASAYELELPRTWRHHPVFNEYLLSPYVEPSFDSQKRQPEIPEIINDEEEWEVEDILDSRRDKNGNLEYQVLWKHSPQGDRRTWESRANLTNCAELLEDFHKRHPEKPKPLTIRIPPLLTRSMTLLTRDSTLLVERCGGNLPTQSTAEAAGLDVSARKDTIIPACGRQRVPLGIKLTVPVGTYGRLAPRSGLSSRGIDVAAGVIDRDYTGEVQVILVNHTKHDYQVRKDDRVAQLILERIATVDIEEVPTLQATTRGKQGFGSTGR</sequence>
<dbReference type="SMART" id="SM00298">
    <property type="entry name" value="CHROMO"/>
    <property type="match status" value="1"/>
</dbReference>
<dbReference type="SUPFAM" id="SSF54160">
    <property type="entry name" value="Chromo domain-like"/>
    <property type="match status" value="1"/>
</dbReference>
<dbReference type="Pfam" id="PF17921">
    <property type="entry name" value="Integrase_H2C2"/>
    <property type="match status" value="1"/>
</dbReference>
<dbReference type="GO" id="GO:0015074">
    <property type="term" value="P:DNA integration"/>
    <property type="evidence" value="ECO:0007669"/>
    <property type="project" value="UniProtKB-KW"/>
</dbReference>
<feature type="domain" description="Integrase catalytic" evidence="20">
    <location>
        <begin position="245"/>
        <end position="404"/>
    </location>
</feature>
<dbReference type="GO" id="GO:0004170">
    <property type="term" value="F:dUTP diphosphatase activity"/>
    <property type="evidence" value="ECO:0007669"/>
    <property type="project" value="InterPro"/>
</dbReference>
<dbReference type="EMBL" id="BPQB01000013">
    <property type="protein sequence ID" value="GJE89728.1"/>
    <property type="molecule type" value="Genomic_DNA"/>
</dbReference>
<evidence type="ECO:0000256" key="14">
    <source>
        <dbReference type="ARBA" id="ARBA00022918"/>
    </source>
</evidence>
<keyword evidence="16" id="KW-0546">Nucleotide metabolism</keyword>
<keyword evidence="15" id="KW-0239">DNA-directed DNA polymerase</keyword>
<dbReference type="PANTHER" id="PTHR37984:SF5">
    <property type="entry name" value="PROTEIN NYNRIN-LIKE"/>
    <property type="match status" value="1"/>
</dbReference>
<dbReference type="FunFam" id="3.30.420.10:FF:000032">
    <property type="entry name" value="Retrovirus-related Pol polyprotein from transposon 297-like Protein"/>
    <property type="match status" value="1"/>
</dbReference>
<keyword evidence="5" id="KW-0548">Nucleotidyltransferase</keyword>
<keyword evidence="3" id="KW-0645">Protease</keyword>
<dbReference type="CDD" id="cd07557">
    <property type="entry name" value="trimeric_dUTPase"/>
    <property type="match status" value="1"/>
</dbReference>
<evidence type="ECO:0000256" key="3">
    <source>
        <dbReference type="ARBA" id="ARBA00022670"/>
    </source>
</evidence>
<evidence type="ECO:0000256" key="10">
    <source>
        <dbReference type="ARBA" id="ARBA00022801"/>
    </source>
</evidence>
<evidence type="ECO:0000256" key="13">
    <source>
        <dbReference type="ARBA" id="ARBA00022908"/>
    </source>
</evidence>
<dbReference type="GO" id="GO:0006310">
    <property type="term" value="P:DNA recombination"/>
    <property type="evidence" value="ECO:0007669"/>
    <property type="project" value="UniProtKB-KW"/>
</dbReference>
<dbReference type="PROSITE" id="PS50994">
    <property type="entry name" value="INTEGRASE"/>
    <property type="match status" value="1"/>
</dbReference>
<dbReference type="InterPro" id="IPR029054">
    <property type="entry name" value="dUTPase-like"/>
</dbReference>
<dbReference type="Pfam" id="PF24626">
    <property type="entry name" value="SH3_Tf2-1"/>
    <property type="match status" value="1"/>
</dbReference>
<dbReference type="GO" id="GO:0003723">
    <property type="term" value="F:RNA binding"/>
    <property type="evidence" value="ECO:0007669"/>
    <property type="project" value="UniProtKB-KW"/>
</dbReference>
<dbReference type="GO" id="GO:0000287">
    <property type="term" value="F:magnesium ion binding"/>
    <property type="evidence" value="ECO:0007669"/>
    <property type="project" value="InterPro"/>
</dbReference>
<reference evidence="21 22" key="1">
    <citation type="submission" date="2021-08" db="EMBL/GenBank/DDBJ databases">
        <title>Draft Genome Sequence of Phanerochaete sordida strain YK-624.</title>
        <authorList>
            <person name="Mori T."/>
            <person name="Dohra H."/>
            <person name="Suzuki T."/>
            <person name="Kawagishi H."/>
            <person name="Hirai H."/>
        </authorList>
    </citation>
    <scope>NUCLEOTIDE SEQUENCE [LARGE SCALE GENOMIC DNA]</scope>
    <source>
        <strain evidence="21 22">YK-624</strain>
    </source>
</reference>
<evidence type="ECO:0000256" key="12">
    <source>
        <dbReference type="ARBA" id="ARBA00022884"/>
    </source>
</evidence>
<dbReference type="AlphaFoldDB" id="A0A9P3LCX5"/>
<dbReference type="InterPro" id="IPR041373">
    <property type="entry name" value="RT_RNaseH"/>
</dbReference>
<keyword evidence="4" id="KW-0808">Transferase</keyword>
<dbReference type="NCBIfam" id="NF001862">
    <property type="entry name" value="PRK00601.1"/>
    <property type="match status" value="1"/>
</dbReference>
<dbReference type="Pfam" id="PF00385">
    <property type="entry name" value="Chromo"/>
    <property type="match status" value="1"/>
</dbReference>
<evidence type="ECO:0000259" key="20">
    <source>
        <dbReference type="PROSITE" id="PS50994"/>
    </source>
</evidence>
<keyword evidence="6" id="KW-0540">Nuclease</keyword>
<dbReference type="GO" id="GO:0003964">
    <property type="term" value="F:RNA-directed DNA polymerase activity"/>
    <property type="evidence" value="ECO:0007669"/>
    <property type="project" value="UniProtKB-KW"/>
</dbReference>
<dbReference type="CDD" id="cd09274">
    <property type="entry name" value="RNase_HI_RT_Ty3"/>
    <property type="match status" value="1"/>
</dbReference>
<evidence type="ECO:0000256" key="5">
    <source>
        <dbReference type="ARBA" id="ARBA00022695"/>
    </source>
</evidence>
<keyword evidence="10" id="KW-0378">Hydrolase</keyword>
<evidence type="ECO:0000256" key="16">
    <source>
        <dbReference type="ARBA" id="ARBA00023080"/>
    </source>
</evidence>
<dbReference type="InterPro" id="IPR012337">
    <property type="entry name" value="RNaseH-like_sf"/>
</dbReference>
<dbReference type="GO" id="GO:0004519">
    <property type="term" value="F:endonuclease activity"/>
    <property type="evidence" value="ECO:0007669"/>
    <property type="project" value="UniProtKB-KW"/>
</dbReference>
<evidence type="ECO:0000256" key="8">
    <source>
        <dbReference type="ARBA" id="ARBA00022750"/>
    </source>
</evidence>
<keyword evidence="9" id="KW-0255">Endonuclease</keyword>
<evidence type="ECO:0000256" key="17">
    <source>
        <dbReference type="ARBA" id="ARBA00023125"/>
    </source>
</evidence>
<dbReference type="Pfam" id="PF00692">
    <property type="entry name" value="dUTPase"/>
    <property type="match status" value="1"/>
</dbReference>
<dbReference type="SUPFAM" id="SSF51283">
    <property type="entry name" value="dUTPase-like"/>
    <property type="match status" value="1"/>
</dbReference>
<dbReference type="SUPFAM" id="SSF53098">
    <property type="entry name" value="Ribonuclease H-like"/>
    <property type="match status" value="1"/>
</dbReference>
<keyword evidence="18" id="KW-0233">DNA recombination</keyword>
<dbReference type="Gene3D" id="1.10.340.70">
    <property type="match status" value="1"/>
</dbReference>
<dbReference type="GO" id="GO:0006338">
    <property type="term" value="P:chromatin remodeling"/>
    <property type="evidence" value="ECO:0007669"/>
    <property type="project" value="UniProtKB-ARBA"/>
</dbReference>
<evidence type="ECO:0000256" key="15">
    <source>
        <dbReference type="ARBA" id="ARBA00022932"/>
    </source>
</evidence>
<gene>
    <name evidence="21" type="ORF">PsYK624_058340</name>
</gene>
<dbReference type="InterPro" id="IPR033704">
    <property type="entry name" value="dUTPase_trimeric"/>
</dbReference>
<dbReference type="GO" id="GO:0003677">
    <property type="term" value="F:DNA binding"/>
    <property type="evidence" value="ECO:0007669"/>
    <property type="project" value="UniProtKB-KW"/>
</dbReference>
<dbReference type="Gene3D" id="3.30.420.10">
    <property type="entry name" value="Ribonuclease H-like superfamily/Ribonuclease H"/>
    <property type="match status" value="1"/>
</dbReference>
<keyword evidence="11" id="KW-0460">Magnesium</keyword>
<feature type="domain" description="Chromo" evidence="19">
    <location>
        <begin position="545"/>
        <end position="606"/>
    </location>
</feature>
<name>A0A9P3LCX5_9APHY</name>
<keyword evidence="7" id="KW-0479">Metal-binding</keyword>
<protein>
    <submittedName>
        <fullName evidence="21">Uncharacterized protein</fullName>
    </submittedName>
</protein>
<evidence type="ECO:0000313" key="22">
    <source>
        <dbReference type="Proteomes" id="UP000703269"/>
    </source>
</evidence>
<dbReference type="FunFam" id="1.10.340.70:FF:000001">
    <property type="entry name" value="Retrovirus-related Pol polyprotein from transposon gypsy-like Protein"/>
    <property type="match status" value="1"/>
</dbReference>
<keyword evidence="17" id="KW-0238">DNA-binding</keyword>
<comment type="pathway">
    <text evidence="1">Pyrimidine metabolism; dUMP biosynthesis; dUMP from dCTP (dUTP route): step 2/2.</text>
</comment>
<keyword evidence="12" id="KW-0694">RNA-binding</keyword>